<proteinExistence type="predicted"/>
<keyword evidence="3" id="KW-1185">Reference proteome</keyword>
<comment type="caution">
    <text evidence="2">The sequence shown here is derived from an EMBL/GenBank/DDBJ whole genome shotgun (WGS) entry which is preliminary data.</text>
</comment>
<feature type="region of interest" description="Disordered" evidence="1">
    <location>
        <begin position="1"/>
        <end position="23"/>
    </location>
</feature>
<reference evidence="2" key="2">
    <citation type="submission" date="2020-09" db="EMBL/GenBank/DDBJ databases">
        <authorList>
            <person name="Sun Q."/>
            <person name="Ohkuma M."/>
        </authorList>
    </citation>
    <scope>NUCLEOTIDE SEQUENCE</scope>
    <source>
        <strain evidence="2">JCM 3302</strain>
    </source>
</reference>
<gene>
    <name evidence="2" type="ORF">GCM10014715_45930</name>
</gene>
<dbReference type="AlphaFoldDB" id="A0A919A304"/>
<organism evidence="2 3">
    <name type="scientific">Streptomyces spiralis</name>
    <dbReference type="NCBI Taxonomy" id="66376"/>
    <lineage>
        <taxon>Bacteria</taxon>
        <taxon>Bacillati</taxon>
        <taxon>Actinomycetota</taxon>
        <taxon>Actinomycetes</taxon>
        <taxon>Kitasatosporales</taxon>
        <taxon>Streptomycetaceae</taxon>
        <taxon>Streptomyces</taxon>
    </lineage>
</organism>
<reference evidence="2" key="1">
    <citation type="journal article" date="2014" name="Int. J. Syst. Evol. Microbiol.">
        <title>Complete genome sequence of Corynebacterium casei LMG S-19264T (=DSM 44701T), isolated from a smear-ripened cheese.</title>
        <authorList>
            <consortium name="US DOE Joint Genome Institute (JGI-PGF)"/>
            <person name="Walter F."/>
            <person name="Albersmeier A."/>
            <person name="Kalinowski J."/>
            <person name="Ruckert C."/>
        </authorList>
    </citation>
    <scope>NUCLEOTIDE SEQUENCE</scope>
    <source>
        <strain evidence="2">JCM 3302</strain>
    </source>
</reference>
<name>A0A919A304_9ACTN</name>
<dbReference type="EMBL" id="BNBC01000022">
    <property type="protein sequence ID" value="GHE84620.1"/>
    <property type="molecule type" value="Genomic_DNA"/>
</dbReference>
<evidence type="ECO:0000256" key="1">
    <source>
        <dbReference type="SAM" id="MobiDB-lite"/>
    </source>
</evidence>
<evidence type="ECO:0000313" key="2">
    <source>
        <dbReference type="EMBL" id="GHE84620.1"/>
    </source>
</evidence>
<accession>A0A919A304</accession>
<protein>
    <submittedName>
        <fullName evidence="2">Uncharacterized protein</fullName>
    </submittedName>
</protein>
<feature type="region of interest" description="Disordered" evidence="1">
    <location>
        <begin position="79"/>
        <end position="103"/>
    </location>
</feature>
<evidence type="ECO:0000313" key="3">
    <source>
        <dbReference type="Proteomes" id="UP000641386"/>
    </source>
</evidence>
<sequence length="103" mass="10739">MTGTPVTGTPVTGSTLAGATTTGATGPLSAYATADAAAIAVAVASTTSHGLVRRWFKTINLMGTSGKERKRGKLPRYAHFDHGRTTDHKGLPVRENDADTSLW</sequence>
<dbReference type="Proteomes" id="UP000641386">
    <property type="component" value="Unassembled WGS sequence"/>
</dbReference>
<feature type="compositionally biased region" description="Basic and acidic residues" evidence="1">
    <location>
        <begin position="79"/>
        <end position="97"/>
    </location>
</feature>